<evidence type="ECO:0000313" key="4">
    <source>
        <dbReference type="Proteomes" id="UP001596072"/>
    </source>
</evidence>
<feature type="signal peptide" evidence="2">
    <location>
        <begin position="1"/>
        <end position="21"/>
    </location>
</feature>
<dbReference type="InterPro" id="IPR039708">
    <property type="entry name" value="MT1774/Rv1733c-like"/>
</dbReference>
<keyword evidence="1" id="KW-0812">Transmembrane</keyword>
<proteinExistence type="predicted"/>
<evidence type="ECO:0000256" key="2">
    <source>
        <dbReference type="SAM" id="SignalP"/>
    </source>
</evidence>
<comment type="caution">
    <text evidence="3">The sequence shown here is derived from an EMBL/GenBank/DDBJ whole genome shotgun (WGS) entry which is preliminary data.</text>
</comment>
<keyword evidence="1" id="KW-0472">Membrane</keyword>
<dbReference type="PANTHER" id="PTHR42305">
    <property type="entry name" value="MEMBRANE PROTEIN RV1733C-RELATED"/>
    <property type="match status" value="1"/>
</dbReference>
<evidence type="ECO:0000256" key="1">
    <source>
        <dbReference type="SAM" id="Phobius"/>
    </source>
</evidence>
<keyword evidence="2" id="KW-0732">Signal</keyword>
<gene>
    <name evidence="3" type="ORF">ACFPQB_18135</name>
</gene>
<sequence length="162" mass="16912">MLLSAVLLCVAALPVAGVVGAEVRDRSLAEARSQAIDRKLVTATLVGDPVPATPMPGKTSTTAEVVWVGSNSRELRATVPVPLTALRGSDVTVWTTTDGDLSDPPLTSSQAGARAGIAAITVLLAAMTMVWVALLGVRCGLGRSRGRAWEAAWRRYDLGYEA</sequence>
<dbReference type="Proteomes" id="UP001596072">
    <property type="component" value="Unassembled WGS sequence"/>
</dbReference>
<feature type="chain" id="PRO_5045692717" evidence="2">
    <location>
        <begin position="22"/>
        <end position="162"/>
    </location>
</feature>
<reference evidence="4" key="1">
    <citation type="journal article" date="2019" name="Int. J. Syst. Evol. Microbiol.">
        <title>The Global Catalogue of Microorganisms (GCM) 10K type strain sequencing project: providing services to taxonomists for standard genome sequencing and annotation.</title>
        <authorList>
            <consortium name="The Broad Institute Genomics Platform"/>
            <consortium name="The Broad Institute Genome Sequencing Center for Infectious Disease"/>
            <person name="Wu L."/>
            <person name="Ma J."/>
        </authorList>
    </citation>
    <scope>NUCLEOTIDE SEQUENCE [LARGE SCALE GENOMIC DNA]</scope>
    <source>
        <strain evidence="4">YIM 94188</strain>
    </source>
</reference>
<accession>A0ABW0ZMM9</accession>
<keyword evidence="4" id="KW-1185">Reference proteome</keyword>
<keyword evidence="1" id="KW-1133">Transmembrane helix</keyword>
<dbReference type="PANTHER" id="PTHR42305:SF1">
    <property type="entry name" value="MEMBRANE PROTEIN RV1733C-RELATED"/>
    <property type="match status" value="1"/>
</dbReference>
<name>A0ABW0ZMM9_9ACTN</name>
<protein>
    <submittedName>
        <fullName evidence="3">Uncharacterized protein</fullName>
    </submittedName>
</protein>
<organism evidence="3 4">
    <name type="scientific">Nocardioides vastitatis</name>
    <dbReference type="NCBI Taxonomy" id="2568655"/>
    <lineage>
        <taxon>Bacteria</taxon>
        <taxon>Bacillati</taxon>
        <taxon>Actinomycetota</taxon>
        <taxon>Actinomycetes</taxon>
        <taxon>Propionibacteriales</taxon>
        <taxon>Nocardioidaceae</taxon>
        <taxon>Nocardioides</taxon>
    </lineage>
</organism>
<evidence type="ECO:0000313" key="3">
    <source>
        <dbReference type="EMBL" id="MFC5730846.1"/>
    </source>
</evidence>
<feature type="transmembrane region" description="Helical" evidence="1">
    <location>
        <begin position="115"/>
        <end position="137"/>
    </location>
</feature>
<dbReference type="RefSeq" id="WP_136432133.1">
    <property type="nucleotide sequence ID" value="NZ_JBHSNS010000011.1"/>
</dbReference>
<dbReference type="EMBL" id="JBHSNS010000011">
    <property type="protein sequence ID" value="MFC5730846.1"/>
    <property type="molecule type" value="Genomic_DNA"/>
</dbReference>